<evidence type="ECO:0000313" key="2">
    <source>
        <dbReference type="Proteomes" id="UP000677875"/>
    </source>
</evidence>
<proteinExistence type="predicted"/>
<dbReference type="Proteomes" id="UP000677875">
    <property type="component" value="Unassembled WGS sequence"/>
</dbReference>
<keyword evidence="2" id="KW-1185">Reference proteome</keyword>
<evidence type="ECO:0000313" key="1">
    <source>
        <dbReference type="EMBL" id="MBQ0826716.1"/>
    </source>
</evidence>
<dbReference type="RefSeq" id="WP_210870247.1">
    <property type="nucleotide sequence ID" value="NZ_JAGPNL010000002.1"/>
</dbReference>
<dbReference type="AlphaFoldDB" id="A0A940XHM1"/>
<gene>
    <name evidence="1" type="ORF">J5Y05_09375</name>
</gene>
<accession>A0A940XHM1</accession>
<organism evidence="1 2">
    <name type="scientific">Streptomyces tagetis</name>
    <dbReference type="NCBI Taxonomy" id="2820809"/>
    <lineage>
        <taxon>Bacteria</taxon>
        <taxon>Bacillati</taxon>
        <taxon>Actinomycetota</taxon>
        <taxon>Actinomycetes</taxon>
        <taxon>Kitasatosporales</taxon>
        <taxon>Streptomycetaceae</taxon>
        <taxon>Streptomyces</taxon>
    </lineage>
</organism>
<sequence>MTTSEPLAYRRGTDPEYGRLAAETFVLEDFGSALVLSGPCPRCGRPMEFPVVGRLFRGEDPGPAAPAPPEPDTARGRAVVMYCTVEDVRYEGGPEDAPGCGAYWSVTVLDGAGG</sequence>
<name>A0A940XHM1_9ACTN</name>
<comment type="caution">
    <text evidence="1">The sequence shown here is derived from an EMBL/GenBank/DDBJ whole genome shotgun (WGS) entry which is preliminary data.</text>
</comment>
<protein>
    <submittedName>
        <fullName evidence="1">Uncharacterized protein</fullName>
    </submittedName>
</protein>
<reference evidence="1" key="1">
    <citation type="submission" date="2021-04" db="EMBL/GenBank/DDBJ databases">
        <title>Genome seq and assembly of Streptomyces sp. RG38.</title>
        <authorList>
            <person name="Chhetri G."/>
        </authorList>
    </citation>
    <scope>NUCLEOTIDE SEQUENCE</scope>
    <source>
        <strain evidence="1">RG38</strain>
    </source>
</reference>
<dbReference type="EMBL" id="JAGPNL010000002">
    <property type="protein sequence ID" value="MBQ0826716.1"/>
    <property type="molecule type" value="Genomic_DNA"/>
</dbReference>